<protein>
    <submittedName>
        <fullName evidence="1">Uncharacterized protein</fullName>
    </submittedName>
</protein>
<organism evidence="1 2">
    <name type="scientific">Pseudoalteromonas phenolica</name>
    <dbReference type="NCBI Taxonomy" id="161398"/>
    <lineage>
        <taxon>Bacteria</taxon>
        <taxon>Pseudomonadati</taxon>
        <taxon>Pseudomonadota</taxon>
        <taxon>Gammaproteobacteria</taxon>
        <taxon>Alteromonadales</taxon>
        <taxon>Pseudoalteromonadaceae</taxon>
        <taxon>Pseudoalteromonas</taxon>
    </lineage>
</organism>
<gene>
    <name evidence="1" type="ORF">CWB73_12125</name>
</gene>
<proteinExistence type="predicted"/>
<comment type="caution">
    <text evidence="1">The sequence shown here is derived from an EMBL/GenBank/DDBJ whole genome shotgun (WGS) entry which is preliminary data.</text>
</comment>
<accession>A0A5S3YSA6</accession>
<reference evidence="2" key="2">
    <citation type="submission" date="2019-06" db="EMBL/GenBank/DDBJ databases">
        <title>Co-occurence of chitin degradation, pigmentation and bioactivity in marine Pseudoalteromonas.</title>
        <authorList>
            <person name="Sonnenschein E.C."/>
            <person name="Bech P.K."/>
        </authorList>
    </citation>
    <scope>NUCLEOTIDE SEQUENCE [LARGE SCALE GENOMIC DNA]</scope>
    <source>
        <strain evidence="2">S1189</strain>
    </source>
</reference>
<evidence type="ECO:0000313" key="2">
    <source>
        <dbReference type="Proteomes" id="UP000307362"/>
    </source>
</evidence>
<name>A0A5S3YSA6_9GAMM</name>
<dbReference type="Proteomes" id="UP000307362">
    <property type="component" value="Unassembled WGS sequence"/>
</dbReference>
<dbReference type="EMBL" id="PNCM01000023">
    <property type="protein sequence ID" value="TMP80018.1"/>
    <property type="molecule type" value="Genomic_DNA"/>
</dbReference>
<reference evidence="1 2" key="1">
    <citation type="submission" date="2017-12" db="EMBL/GenBank/DDBJ databases">
        <authorList>
            <person name="Paulsen S."/>
            <person name="Gram L.K."/>
        </authorList>
    </citation>
    <scope>NUCLEOTIDE SEQUENCE [LARGE SCALE GENOMIC DNA]</scope>
    <source>
        <strain evidence="1 2">S1189</strain>
    </source>
</reference>
<dbReference type="AlphaFoldDB" id="A0A5S3YSA6"/>
<evidence type="ECO:0000313" key="1">
    <source>
        <dbReference type="EMBL" id="TMP80018.1"/>
    </source>
</evidence>
<sequence length="63" mass="7182">MTRLSRNDVVEIGVLTVTLNLFQGLKLTDRFRNKFGMTRWSRNDVDEVGALSVTLNLFQGLKP</sequence>